<proteinExistence type="predicted"/>
<evidence type="ECO:0000256" key="1">
    <source>
        <dbReference type="SAM" id="MobiDB-lite"/>
    </source>
</evidence>
<feature type="region of interest" description="Disordered" evidence="1">
    <location>
        <begin position="832"/>
        <end position="920"/>
    </location>
</feature>
<feature type="compositionally biased region" description="Basic residues" evidence="1">
    <location>
        <begin position="897"/>
        <end position="906"/>
    </location>
</feature>
<feature type="compositionally biased region" description="Basic and acidic residues" evidence="1">
    <location>
        <begin position="910"/>
        <end position="920"/>
    </location>
</feature>
<dbReference type="PANTHER" id="PTHR33075:SF7">
    <property type="entry name" value="OS02G0303350 PROTEIN"/>
    <property type="match status" value="1"/>
</dbReference>
<dbReference type="PROSITE" id="PS50158">
    <property type="entry name" value="ZF_CCHC"/>
    <property type="match status" value="1"/>
</dbReference>
<name>N1R4S9_AEGTA</name>
<reference evidence="2" key="1">
    <citation type="submission" date="2015-06" db="UniProtKB">
        <authorList>
            <consortium name="EnsemblPlants"/>
        </authorList>
    </citation>
    <scope>IDENTIFICATION</scope>
</reference>
<dbReference type="Pfam" id="PF00098">
    <property type="entry name" value="zf-CCHC"/>
    <property type="match status" value="1"/>
</dbReference>
<dbReference type="GO" id="GO:0003676">
    <property type="term" value="F:nucleic acid binding"/>
    <property type="evidence" value="ECO:0007669"/>
    <property type="project" value="InterPro"/>
</dbReference>
<evidence type="ECO:0000313" key="2">
    <source>
        <dbReference type="EnsemblPlants" id="EMT33609"/>
    </source>
</evidence>
<dbReference type="PANTHER" id="PTHR33075">
    <property type="entry name" value="OS02G0499800 PROTEIN"/>
    <property type="match status" value="1"/>
</dbReference>
<organism evidence="2">
    <name type="scientific">Aegilops tauschii</name>
    <name type="common">Tausch's goatgrass</name>
    <name type="synonym">Aegilops squarrosa</name>
    <dbReference type="NCBI Taxonomy" id="37682"/>
    <lineage>
        <taxon>Eukaryota</taxon>
        <taxon>Viridiplantae</taxon>
        <taxon>Streptophyta</taxon>
        <taxon>Embryophyta</taxon>
        <taxon>Tracheophyta</taxon>
        <taxon>Spermatophyta</taxon>
        <taxon>Magnoliopsida</taxon>
        <taxon>Liliopsida</taxon>
        <taxon>Poales</taxon>
        <taxon>Poaceae</taxon>
        <taxon>BOP clade</taxon>
        <taxon>Pooideae</taxon>
        <taxon>Triticodae</taxon>
        <taxon>Triticeae</taxon>
        <taxon>Triticinae</taxon>
        <taxon>Aegilops</taxon>
    </lineage>
</organism>
<dbReference type="SMART" id="SM00343">
    <property type="entry name" value="ZnF_C2HC"/>
    <property type="match status" value="2"/>
</dbReference>
<feature type="compositionally biased region" description="Pro residues" evidence="1">
    <location>
        <begin position="527"/>
        <end position="538"/>
    </location>
</feature>
<dbReference type="ExpressionAtlas" id="N1R4S9">
    <property type="expression patterns" value="baseline"/>
</dbReference>
<sequence>MAATIALLLVHHRSTAPVTVGRKFEEDVSNKWGVRTNGDGSEVAGFLLVAEFTRSKIKLSPQSVGTILLACFGGKASSFLVQQLQNWSFKFSVSSQEVSYSIIKGRNISTPEFNLNILLWGSGGPNSCYELDQYLQEKEDEWTHIFRRHPRKSYAQALTTPASFHDPIRSETRSSDFQFRDSNGAFTSVRNRLTHATSINALGGNKEVHLPTSMAARQTQSRPANSNGTTTPYCVRCLDTGHLRPACSNKIKCHKCKRPGHIAKDCFLSDRQPTNNQSAHLPNQLNSAHTGHPILISSAQPTTTPPIPPNPIRHQNIIAQLQSNHAPLPNIASARVGTCHNAAAPSSNALPLCSPPLFPSPPRRAPSTLTSPATTLTPPTMATFPFDPTPFIPPNHQRIDVEGRPARVQVVAGAAAPTHENWAIATIVPMPDLQRSLAIAMWFPFDRKCVHEVANVVRGFGRLIEWDRNKSTRANLMVKVRVEELRHIITSIVIGEGDDFQSGSHTVPVVILQQRILGAEPPDEDPIPPNGNPHPVPQQPHFHANQHNHFLGPLQHHEHDDVHLPDLNQDAEHPNLNLALQQPQIPDWDQEEEEQEMPELHQGEFLELQDLMEPMQEIEQVPLPDMVNNSELTLSLVGSHNSAPSAESANGPAAAPNALILSDLNMAQSVQQLPRQEPPVVPKLPVQQPDDPQNALPYENFTHSNLDAIQMQHSTYDNHHSEDPMYQEFMGNNDTLKDSSAPVQLTTDDSNVFQAKEIGESSLSSLSAPPGFPVPIYEEHEQNSLVGFVHLPYDADPVIMEKGVVPTAIQKEAVSDEAILGKEGAHIWKTHFAPTSDSKQEVDQENVSTPSHSVKDNHGPTASSTSAIHKNRKRKDKLPLVETEVNMQDTAEEKIRNGGKKLKTTARKAGSKDNQSKEAA</sequence>
<dbReference type="SUPFAM" id="SSF57756">
    <property type="entry name" value="Retrovirus zinc finger-like domains"/>
    <property type="match status" value="1"/>
</dbReference>
<feature type="region of interest" description="Disordered" evidence="1">
    <location>
        <begin position="519"/>
        <end position="546"/>
    </location>
</feature>
<protein>
    <submittedName>
        <fullName evidence="2">Uncharacterized protein</fullName>
    </submittedName>
</protein>
<accession>N1R4S9</accession>
<dbReference type="EnsemblPlants" id="EMT33609">
    <property type="protein sequence ID" value="EMT33609"/>
    <property type="gene ID" value="F775_23175"/>
</dbReference>
<dbReference type="AlphaFoldDB" id="N1R4S9"/>
<dbReference type="InterPro" id="IPR001878">
    <property type="entry name" value="Znf_CCHC"/>
</dbReference>
<dbReference type="InterPro" id="IPR036875">
    <property type="entry name" value="Znf_CCHC_sf"/>
</dbReference>
<dbReference type="GO" id="GO:0008270">
    <property type="term" value="F:zinc ion binding"/>
    <property type="evidence" value="ECO:0007669"/>
    <property type="project" value="InterPro"/>
</dbReference>
<dbReference type="Gene3D" id="4.10.60.10">
    <property type="entry name" value="Zinc finger, CCHC-type"/>
    <property type="match status" value="1"/>
</dbReference>